<dbReference type="InterPro" id="IPR036390">
    <property type="entry name" value="WH_DNA-bd_sf"/>
</dbReference>
<reference evidence="3 4" key="1">
    <citation type="submission" date="2015-02" db="EMBL/GenBank/DDBJ databases">
        <title>Draft genome sequences of ten Microbacterium spp. with emphasis on heavy metal contaminated environments.</title>
        <authorList>
            <person name="Corretto E."/>
        </authorList>
    </citation>
    <scope>NUCLEOTIDE SEQUENCE [LARGE SCALE GENOMIC DNA]</scope>
    <source>
        <strain evidence="3 4">DSM 12510</strain>
    </source>
</reference>
<dbReference type="Proteomes" id="UP000033956">
    <property type="component" value="Unassembled WGS sequence"/>
</dbReference>
<dbReference type="PANTHER" id="PTHR33164:SF106">
    <property type="entry name" value="TRANSCRIPTIONAL REGULATORY PROTEIN"/>
    <property type="match status" value="1"/>
</dbReference>
<dbReference type="AlphaFoldDB" id="A0A0M2GVC1"/>
<name>A0A0M2GVC1_9MICO</name>
<accession>A0A0M2GVC1</accession>
<evidence type="ECO:0000313" key="4">
    <source>
        <dbReference type="Proteomes" id="UP000033956"/>
    </source>
</evidence>
<protein>
    <submittedName>
        <fullName evidence="3">HTH-type transcriptional repressor NicR</fullName>
    </submittedName>
</protein>
<dbReference type="EMBL" id="JYIZ01000057">
    <property type="protein sequence ID" value="KJL37601.1"/>
    <property type="molecule type" value="Genomic_DNA"/>
</dbReference>
<dbReference type="SMART" id="SM00347">
    <property type="entry name" value="HTH_MARR"/>
    <property type="match status" value="1"/>
</dbReference>
<comment type="caution">
    <text evidence="3">The sequence shown here is derived from an EMBL/GenBank/DDBJ whole genome shotgun (WGS) entry which is preliminary data.</text>
</comment>
<proteinExistence type="predicted"/>
<feature type="region of interest" description="Disordered" evidence="1">
    <location>
        <begin position="144"/>
        <end position="170"/>
    </location>
</feature>
<feature type="domain" description="HTH marR-type" evidence="2">
    <location>
        <begin position="9"/>
        <end position="140"/>
    </location>
</feature>
<dbReference type="PROSITE" id="PS50995">
    <property type="entry name" value="HTH_MARR_2"/>
    <property type="match status" value="1"/>
</dbReference>
<dbReference type="SUPFAM" id="SSF46785">
    <property type="entry name" value="Winged helix' DNA-binding domain"/>
    <property type="match status" value="1"/>
</dbReference>
<dbReference type="InterPro" id="IPR000835">
    <property type="entry name" value="HTH_MarR-typ"/>
</dbReference>
<dbReference type="Gene3D" id="1.10.10.10">
    <property type="entry name" value="Winged helix-like DNA-binding domain superfamily/Winged helix DNA-binding domain"/>
    <property type="match status" value="1"/>
</dbReference>
<gene>
    <name evidence="3" type="primary">nicR_2</name>
    <name evidence="3" type="ORF">RS81_03358</name>
</gene>
<dbReference type="STRING" id="92835.RS81_03358"/>
<dbReference type="RefSeq" id="WP_045277231.1">
    <property type="nucleotide sequence ID" value="NZ_BAAAUP010000002.1"/>
</dbReference>
<dbReference type="OrthoDB" id="162531at2"/>
<dbReference type="PATRIC" id="fig|92835.4.peg.3396"/>
<dbReference type="Pfam" id="PF01047">
    <property type="entry name" value="MarR"/>
    <property type="match status" value="1"/>
</dbReference>
<dbReference type="GO" id="GO:0003700">
    <property type="term" value="F:DNA-binding transcription factor activity"/>
    <property type="evidence" value="ECO:0007669"/>
    <property type="project" value="InterPro"/>
</dbReference>
<evidence type="ECO:0000313" key="3">
    <source>
        <dbReference type="EMBL" id="KJL37601.1"/>
    </source>
</evidence>
<sequence>MTASRQEAMDHAGRILQRYQRSVQRFDDAVGRSLGLNMADMRCLDCLSEGPHSAGEIADATGLRPAATTALIDRLTVRGLVRRTPSPDDRRRVLVELTEEGQTRVWEAYGPMVEEGAVVFGDLSADDIIALSSVLERMTELTERHRARVEHPGGRAARSTRTPAGDGSLE</sequence>
<dbReference type="InterPro" id="IPR036388">
    <property type="entry name" value="WH-like_DNA-bd_sf"/>
</dbReference>
<dbReference type="GO" id="GO:0006950">
    <property type="term" value="P:response to stress"/>
    <property type="evidence" value="ECO:0007669"/>
    <property type="project" value="TreeGrafter"/>
</dbReference>
<evidence type="ECO:0000259" key="2">
    <source>
        <dbReference type="PROSITE" id="PS50995"/>
    </source>
</evidence>
<dbReference type="PRINTS" id="PR00598">
    <property type="entry name" value="HTHMARR"/>
</dbReference>
<evidence type="ECO:0000256" key="1">
    <source>
        <dbReference type="SAM" id="MobiDB-lite"/>
    </source>
</evidence>
<dbReference type="InterPro" id="IPR039422">
    <property type="entry name" value="MarR/SlyA-like"/>
</dbReference>
<dbReference type="PANTHER" id="PTHR33164">
    <property type="entry name" value="TRANSCRIPTIONAL REGULATOR, MARR FAMILY"/>
    <property type="match status" value="1"/>
</dbReference>
<feature type="compositionally biased region" description="Basic and acidic residues" evidence="1">
    <location>
        <begin position="144"/>
        <end position="153"/>
    </location>
</feature>
<organism evidence="3 4">
    <name type="scientific">Microbacterium terrae</name>
    <dbReference type="NCBI Taxonomy" id="69369"/>
    <lineage>
        <taxon>Bacteria</taxon>
        <taxon>Bacillati</taxon>
        <taxon>Actinomycetota</taxon>
        <taxon>Actinomycetes</taxon>
        <taxon>Micrococcales</taxon>
        <taxon>Microbacteriaceae</taxon>
        <taxon>Microbacterium</taxon>
    </lineage>
</organism>
<keyword evidence="4" id="KW-1185">Reference proteome</keyword>